<name>A0AAV9I9D5_9RHOD</name>
<organism evidence="4 5">
    <name type="scientific">Galdieria yellowstonensis</name>
    <dbReference type="NCBI Taxonomy" id="3028027"/>
    <lineage>
        <taxon>Eukaryota</taxon>
        <taxon>Rhodophyta</taxon>
        <taxon>Bangiophyceae</taxon>
        <taxon>Galdieriales</taxon>
        <taxon>Galdieriaceae</taxon>
        <taxon>Galdieria</taxon>
    </lineage>
</organism>
<comment type="caution">
    <text evidence="4">The sequence shown here is derived from an EMBL/GenBank/DDBJ whole genome shotgun (WGS) entry which is preliminary data.</text>
</comment>
<keyword evidence="1" id="KW-0175">Coiled coil</keyword>
<keyword evidence="3" id="KW-1133">Transmembrane helix</keyword>
<keyword evidence="3" id="KW-0472">Membrane</keyword>
<evidence type="ECO:0000256" key="3">
    <source>
        <dbReference type="SAM" id="Phobius"/>
    </source>
</evidence>
<proteinExistence type="predicted"/>
<keyword evidence="3" id="KW-0812">Transmembrane</keyword>
<sequence>MGDMENFFDSLESLQEERPLYDEEALSLSEFPIYGKFLELDNCSNVQPKEDFDEQYFWRSGEGYPGMVSCTSSLNKTPEKCSESVIGSCNPSVDALVKDFVPENAYLKESLSWSSVGSSSNLDDESKPSVSSQSKESFTSGGREEQLIPVIEKLQFQLEMLKSENQDLRRHMGRISQENEILRSQLQILQQSKPVASETSKPGSKRQRPVDVVATASDMNTAMVGASARKPERRKRVVKSKTLFCLSVVLGFFLIPYFFQKQYPVVRDYRGIVSKNESRPVTAIAKYVPYMEEANSSELVWKFQSKQIVKDDEPHSEFHFPALRKSADPTSESWIQRAVEAAMQLTDSYPEDIHNLLVHQKAEDFLRSYASWITHRKKSPTMLVVARDLVSVLPSDVAAKASCPDPSSGSCDYSVSLLMPVRSFNESLSDCVYTSLECQLTHGRANATLRDKVF</sequence>
<keyword evidence="5" id="KW-1185">Reference proteome</keyword>
<dbReference type="AlphaFoldDB" id="A0AAV9I9D5"/>
<reference evidence="4 5" key="1">
    <citation type="submission" date="2022-07" db="EMBL/GenBank/DDBJ databases">
        <title>Genome-wide signatures of adaptation to extreme environments.</title>
        <authorList>
            <person name="Cho C.H."/>
            <person name="Yoon H.S."/>
        </authorList>
    </citation>
    <scope>NUCLEOTIDE SEQUENCE [LARGE SCALE GENOMIC DNA]</scope>
    <source>
        <strain evidence="4 5">108.79 E11</strain>
    </source>
</reference>
<evidence type="ECO:0000313" key="4">
    <source>
        <dbReference type="EMBL" id="KAK4523856.1"/>
    </source>
</evidence>
<feature type="coiled-coil region" evidence="1">
    <location>
        <begin position="151"/>
        <end position="178"/>
    </location>
</feature>
<dbReference type="EMBL" id="JANCYU010000020">
    <property type="protein sequence ID" value="KAK4523856.1"/>
    <property type="molecule type" value="Genomic_DNA"/>
</dbReference>
<feature type="region of interest" description="Disordered" evidence="2">
    <location>
        <begin position="115"/>
        <end position="143"/>
    </location>
</feature>
<evidence type="ECO:0000313" key="5">
    <source>
        <dbReference type="Proteomes" id="UP001300502"/>
    </source>
</evidence>
<feature type="compositionally biased region" description="Low complexity" evidence="2">
    <location>
        <begin position="128"/>
        <end position="137"/>
    </location>
</feature>
<protein>
    <submittedName>
        <fullName evidence="4">Uncharacterized protein</fullName>
    </submittedName>
</protein>
<gene>
    <name evidence="4" type="ORF">GAYE_SCF00G1752</name>
</gene>
<dbReference type="Proteomes" id="UP001300502">
    <property type="component" value="Unassembled WGS sequence"/>
</dbReference>
<accession>A0AAV9I9D5</accession>
<feature type="transmembrane region" description="Helical" evidence="3">
    <location>
        <begin position="242"/>
        <end position="259"/>
    </location>
</feature>
<evidence type="ECO:0000256" key="1">
    <source>
        <dbReference type="SAM" id="Coils"/>
    </source>
</evidence>
<evidence type="ECO:0000256" key="2">
    <source>
        <dbReference type="SAM" id="MobiDB-lite"/>
    </source>
</evidence>